<dbReference type="Pfam" id="PF02649">
    <property type="entry name" value="GCHY-1"/>
    <property type="match status" value="1"/>
</dbReference>
<dbReference type="EC" id="3.5.4.16" evidence="2"/>
<dbReference type="UniPathway" id="UPA00848">
    <property type="reaction ID" value="UER00151"/>
</dbReference>
<evidence type="ECO:0000256" key="1">
    <source>
        <dbReference type="ARBA" id="ARBA00022801"/>
    </source>
</evidence>
<reference evidence="3 4" key="1">
    <citation type="journal article" date="2014" name="PLoS ONE">
        <title>The first complete genome sequence of the class fimbriimonadia in the phylum armatimonadetes.</title>
        <authorList>
            <person name="Hu Z.Y."/>
            <person name="Wang Y.Z."/>
            <person name="Im W.T."/>
            <person name="Wang S.Y."/>
            <person name="Zhao G.P."/>
            <person name="Zheng H.J."/>
            <person name="Quan Z.X."/>
        </authorList>
    </citation>
    <scope>NUCLEOTIDE SEQUENCE [LARGE SCALE GENOMIC DNA]</scope>
    <source>
        <strain evidence="3">Gsoil 348</strain>
    </source>
</reference>
<dbReference type="PANTHER" id="PTHR36445">
    <property type="entry name" value="GTP CYCLOHYDROLASE MPTA"/>
    <property type="match status" value="1"/>
</dbReference>
<name>A0A068NNH5_FIMGI</name>
<proteinExistence type="inferred from homology"/>
<dbReference type="GO" id="GO:0003934">
    <property type="term" value="F:GTP cyclohydrolase I activity"/>
    <property type="evidence" value="ECO:0007669"/>
    <property type="project" value="UniProtKB-UniRule"/>
</dbReference>
<dbReference type="GO" id="GO:0046654">
    <property type="term" value="P:tetrahydrofolate biosynthetic process"/>
    <property type="evidence" value="ECO:0007669"/>
    <property type="project" value="UniProtKB-UniRule"/>
</dbReference>
<comment type="function">
    <text evidence="2">Converts GTP to 7,8-dihydroneopterin triphosphate.</text>
</comment>
<comment type="pathway">
    <text evidence="2">Cofactor biosynthesis; 7,8-dihydroneopterin triphosphate biosynthesis; 7,8-dihydroneopterin triphosphate from GTP: step 1/1.</text>
</comment>
<accession>A0A068NNH5</accession>
<keyword evidence="1 2" id="KW-0378">Hydrolase</keyword>
<dbReference type="InterPro" id="IPR003801">
    <property type="entry name" value="GTP_cyclohydrolase_FolE2/MptA"/>
</dbReference>
<dbReference type="HAMAP" id="MF_01527_B">
    <property type="entry name" value="GTP_cyclohydrol_B"/>
    <property type="match status" value="1"/>
</dbReference>
<gene>
    <name evidence="2" type="primary">folE2</name>
    <name evidence="3" type="ORF">OP10G_1589</name>
</gene>
<evidence type="ECO:0000256" key="2">
    <source>
        <dbReference type="HAMAP-Rule" id="MF_01527"/>
    </source>
</evidence>
<comment type="catalytic activity">
    <reaction evidence="2">
        <text>GTP + H2O = 7,8-dihydroneopterin 3'-triphosphate + formate + H(+)</text>
        <dbReference type="Rhea" id="RHEA:17473"/>
        <dbReference type="ChEBI" id="CHEBI:15377"/>
        <dbReference type="ChEBI" id="CHEBI:15378"/>
        <dbReference type="ChEBI" id="CHEBI:15740"/>
        <dbReference type="ChEBI" id="CHEBI:37565"/>
        <dbReference type="ChEBI" id="CHEBI:58462"/>
        <dbReference type="EC" id="3.5.4.16"/>
    </reaction>
</comment>
<dbReference type="KEGG" id="fgi:OP10G_1589"/>
<keyword evidence="4" id="KW-1185">Reference proteome</keyword>
<comment type="similarity">
    <text evidence="2">Belongs to the GTP cyclohydrolase IV family.</text>
</comment>
<dbReference type="eggNOG" id="COG1469">
    <property type="taxonomic scope" value="Bacteria"/>
</dbReference>
<feature type="site" description="May be catalytically important" evidence="2">
    <location>
        <position position="151"/>
    </location>
</feature>
<dbReference type="Gene3D" id="3.10.270.10">
    <property type="entry name" value="Urate Oxidase"/>
    <property type="match status" value="1"/>
</dbReference>
<sequence>MSETIRPLVDVQNTKDVRNIPIDKVGVRKVKYPVFIRERDNGLQQTVGEFSLMVGLPRHFKGTHMSRFLEVLAEHNHDVSAETIPDILEGLRDRLNAVTAHLEVRFIYFREKAAPVTGKVGMMGYECAFLASGGEVNDSVLEVIVPVTTLCPCSKEISSFGAHNQRGYVTARIRTSGLVWIEEIVDLVEAAGSAPLYPVLKRPDEKFVTEQAYENPRFVEDMVREVSVAFDAHPLITSYEIEVENHESIHDHNAYAYVKRDRVTP</sequence>
<dbReference type="OrthoDB" id="9808041at2"/>
<dbReference type="AlphaFoldDB" id="A0A068NNH5"/>
<dbReference type="InterPro" id="IPR022838">
    <property type="entry name" value="GTP_cyclohydrolase_FolE2"/>
</dbReference>
<evidence type="ECO:0000313" key="4">
    <source>
        <dbReference type="Proteomes" id="UP000027982"/>
    </source>
</evidence>
<organism evidence="3 4">
    <name type="scientific">Fimbriimonas ginsengisoli Gsoil 348</name>
    <dbReference type="NCBI Taxonomy" id="661478"/>
    <lineage>
        <taxon>Bacteria</taxon>
        <taxon>Bacillati</taxon>
        <taxon>Armatimonadota</taxon>
        <taxon>Fimbriimonadia</taxon>
        <taxon>Fimbriimonadales</taxon>
        <taxon>Fimbriimonadaceae</taxon>
        <taxon>Fimbriimonas</taxon>
    </lineage>
</organism>
<dbReference type="RefSeq" id="WP_025226436.1">
    <property type="nucleotide sequence ID" value="NZ_CP007139.1"/>
</dbReference>
<dbReference type="STRING" id="661478.OP10G_1589"/>
<protein>
    <recommendedName>
        <fullName evidence="2">GTP cyclohydrolase FolE2</fullName>
        <ecNumber evidence="2">3.5.4.16</ecNumber>
    </recommendedName>
</protein>
<evidence type="ECO:0000313" key="3">
    <source>
        <dbReference type="EMBL" id="AIE84957.1"/>
    </source>
</evidence>
<dbReference type="EMBL" id="CP007139">
    <property type="protein sequence ID" value="AIE84957.1"/>
    <property type="molecule type" value="Genomic_DNA"/>
</dbReference>
<dbReference type="PANTHER" id="PTHR36445:SF1">
    <property type="entry name" value="GTP CYCLOHYDROLASE MPTA"/>
    <property type="match status" value="1"/>
</dbReference>
<dbReference type="HOGENOM" id="CLU_062816_1_1_0"/>
<dbReference type="Proteomes" id="UP000027982">
    <property type="component" value="Chromosome"/>
</dbReference>
<dbReference type="NCBIfam" id="NF010200">
    <property type="entry name" value="PRK13674.1-1"/>
    <property type="match status" value="1"/>
</dbReference>